<protein>
    <submittedName>
        <fullName evidence="2">Uncharacterized protein</fullName>
    </submittedName>
</protein>
<dbReference type="AlphaFoldDB" id="A0A9P4UA17"/>
<keyword evidence="3" id="KW-1185">Reference proteome</keyword>
<proteinExistence type="predicted"/>
<feature type="compositionally biased region" description="Polar residues" evidence="1">
    <location>
        <begin position="328"/>
        <end position="340"/>
    </location>
</feature>
<reference evidence="2" key="1">
    <citation type="journal article" date="2020" name="Stud. Mycol.">
        <title>101 Dothideomycetes genomes: a test case for predicting lifestyles and emergence of pathogens.</title>
        <authorList>
            <person name="Haridas S."/>
            <person name="Albert R."/>
            <person name="Binder M."/>
            <person name="Bloem J."/>
            <person name="Labutti K."/>
            <person name="Salamov A."/>
            <person name="Andreopoulos B."/>
            <person name="Baker S."/>
            <person name="Barry K."/>
            <person name="Bills G."/>
            <person name="Bluhm B."/>
            <person name="Cannon C."/>
            <person name="Castanera R."/>
            <person name="Culley D."/>
            <person name="Daum C."/>
            <person name="Ezra D."/>
            <person name="Gonzalez J."/>
            <person name="Henrissat B."/>
            <person name="Kuo A."/>
            <person name="Liang C."/>
            <person name="Lipzen A."/>
            <person name="Lutzoni F."/>
            <person name="Magnuson J."/>
            <person name="Mondo S."/>
            <person name="Nolan M."/>
            <person name="Ohm R."/>
            <person name="Pangilinan J."/>
            <person name="Park H.-J."/>
            <person name="Ramirez L."/>
            <person name="Alfaro M."/>
            <person name="Sun H."/>
            <person name="Tritt A."/>
            <person name="Yoshinaga Y."/>
            <person name="Zwiers L.-H."/>
            <person name="Turgeon B."/>
            <person name="Goodwin S."/>
            <person name="Spatafora J."/>
            <person name="Crous P."/>
            <person name="Grigoriev I."/>
        </authorList>
    </citation>
    <scope>NUCLEOTIDE SEQUENCE</scope>
    <source>
        <strain evidence="2">CBS 690.94</strain>
    </source>
</reference>
<name>A0A9P4UA17_9PLEO</name>
<dbReference type="EMBL" id="MU001503">
    <property type="protein sequence ID" value="KAF2442715.1"/>
    <property type="molecule type" value="Genomic_DNA"/>
</dbReference>
<organism evidence="2 3">
    <name type="scientific">Karstenula rhodostoma CBS 690.94</name>
    <dbReference type="NCBI Taxonomy" id="1392251"/>
    <lineage>
        <taxon>Eukaryota</taxon>
        <taxon>Fungi</taxon>
        <taxon>Dikarya</taxon>
        <taxon>Ascomycota</taxon>
        <taxon>Pezizomycotina</taxon>
        <taxon>Dothideomycetes</taxon>
        <taxon>Pleosporomycetidae</taxon>
        <taxon>Pleosporales</taxon>
        <taxon>Massarineae</taxon>
        <taxon>Didymosphaeriaceae</taxon>
        <taxon>Karstenula</taxon>
    </lineage>
</organism>
<feature type="region of interest" description="Disordered" evidence="1">
    <location>
        <begin position="257"/>
        <end position="298"/>
    </location>
</feature>
<accession>A0A9P4UA17</accession>
<evidence type="ECO:0000256" key="1">
    <source>
        <dbReference type="SAM" id="MobiDB-lite"/>
    </source>
</evidence>
<sequence>MAPRSAALTGLYNPHRSSTGRRNSHFYMLSNKDMPLLASVFQSVSAPQTPDAHEAKARIQSLPRHLRASGFHKSPSPTTGKVQPGYLCDAHKRLKKGLCYELMALVQHEMSRVGRLTYSIVVSGELDAWEEMRVRQLECVPQMYVPGFDAHGGAPGGHEPICPGFLDEKGVFVLQWGYEVSRCPACMLSRIGGESKVVFALLAGLVARISTRARGHREDLKSRRVRFVKEWLEAREDGRRLVDDAFFLGGKMRDIKQEQRRRAREERMREERAQAREARDFCGDMSRPGRAKSRTAADAAGYGESVIDMDISESFAPQHRQASRRPTRNSNPPTDQNTATGVDAFRPGSWRLRHNVPYSKEDVVSAESVRGTDRDNDGRTFVGVDVSEPFNPAPRQLSNYRPAHREPDADELFMPAPTQQRAAPVRDRARRYAMAFEGATSTSTSTQGCISIASSFASNVSLSDLRAPSADPSLIPKPLRTPSRRPPTIPKRSMDRVPQPHPMSIYGTAGGSSTVTDGRYAEVSPPSTPTGHGHPDGHALSHYDVSPPSSPELDEFEVSPLGTPVMYSRPVTPWSGLYES</sequence>
<comment type="caution">
    <text evidence="2">The sequence shown here is derived from an EMBL/GenBank/DDBJ whole genome shotgun (WGS) entry which is preliminary data.</text>
</comment>
<evidence type="ECO:0000313" key="3">
    <source>
        <dbReference type="Proteomes" id="UP000799764"/>
    </source>
</evidence>
<dbReference type="Proteomes" id="UP000799764">
    <property type="component" value="Unassembled WGS sequence"/>
</dbReference>
<evidence type="ECO:0000313" key="2">
    <source>
        <dbReference type="EMBL" id="KAF2442715.1"/>
    </source>
</evidence>
<feature type="region of interest" description="Disordered" evidence="1">
    <location>
        <begin position="363"/>
        <end position="401"/>
    </location>
</feature>
<feature type="region of interest" description="Disordered" evidence="1">
    <location>
        <begin position="316"/>
        <end position="348"/>
    </location>
</feature>
<dbReference type="OrthoDB" id="3786931at2759"/>
<feature type="compositionally biased region" description="Basic and acidic residues" evidence="1">
    <location>
        <begin position="257"/>
        <end position="282"/>
    </location>
</feature>
<gene>
    <name evidence="2" type="ORF">P171DRAFT_522443</name>
</gene>
<feature type="region of interest" description="Disordered" evidence="1">
    <location>
        <begin position="465"/>
        <end position="557"/>
    </location>
</feature>